<feature type="transmembrane region" description="Helical" evidence="8">
    <location>
        <begin position="124"/>
        <end position="141"/>
    </location>
</feature>
<evidence type="ECO:0000313" key="11">
    <source>
        <dbReference type="Proteomes" id="UP000751190"/>
    </source>
</evidence>
<dbReference type="EMBL" id="JAGTXO010000043">
    <property type="protein sequence ID" value="KAG8459204.1"/>
    <property type="molecule type" value="Genomic_DNA"/>
</dbReference>
<comment type="caution">
    <text evidence="10">The sequence shown here is derived from an EMBL/GenBank/DDBJ whole genome shotgun (WGS) entry which is preliminary data.</text>
</comment>
<protein>
    <recommendedName>
        <fullName evidence="12">Sulphur transport domain-containing protein</fullName>
    </recommendedName>
</protein>
<accession>A0A8J6C3C5</accession>
<keyword evidence="7 8" id="KW-0472">Membrane</keyword>
<keyword evidence="5 8" id="KW-0812">Transmembrane</keyword>
<feature type="transmembrane region" description="Helical" evidence="8">
    <location>
        <begin position="280"/>
        <end position="298"/>
    </location>
</feature>
<comment type="subcellular location">
    <subcellularLocation>
        <location evidence="1">Cell inner membrane</location>
        <topology evidence="1">Multi-pass membrane protein</topology>
    </subcellularLocation>
</comment>
<feature type="transmembrane region" description="Helical" evidence="8">
    <location>
        <begin position="310"/>
        <end position="327"/>
    </location>
</feature>
<evidence type="ECO:0000256" key="5">
    <source>
        <dbReference type="ARBA" id="ARBA00022692"/>
    </source>
</evidence>
<dbReference type="Pfam" id="PF20398">
    <property type="entry name" value="DUF6691"/>
    <property type="match status" value="1"/>
</dbReference>
<proteinExistence type="predicted"/>
<dbReference type="AlphaFoldDB" id="A0A8J6C3C5"/>
<evidence type="ECO:0000256" key="3">
    <source>
        <dbReference type="ARBA" id="ARBA00022475"/>
    </source>
</evidence>
<dbReference type="PANTHER" id="PTHR30574">
    <property type="entry name" value="INNER MEMBRANE PROTEIN YEDE"/>
    <property type="match status" value="1"/>
</dbReference>
<keyword evidence="3" id="KW-1003">Cell membrane</keyword>
<keyword evidence="2" id="KW-0813">Transport</keyword>
<evidence type="ECO:0000256" key="7">
    <source>
        <dbReference type="ARBA" id="ARBA00023136"/>
    </source>
</evidence>
<feature type="transmembrane region" description="Helical" evidence="8">
    <location>
        <begin position="92"/>
        <end position="112"/>
    </location>
</feature>
<feature type="transmembrane region" description="Helical" evidence="8">
    <location>
        <begin position="233"/>
        <end position="259"/>
    </location>
</feature>
<sequence>MPASFLSLHVHSFFPAHAAVGGAVMGAAGIAHTALSGQPLGVSGTADGLVRGRGSELHRWLFLLGLFASGVTMAQLYPASISPMELAPWREAVGGFAVGLGSALAHGCTAGHGISGNARFSPRSAFFTLVALVAGCIVATATRSADAVRMQHAPFPKASDALTLAAQLLGAHCAGYVAVVALSRGGVLEGASALSALSPLDGSLFGCGLALAGGTSPARVAQFLDLSRRAWNPTLACAAAGALAVLVPFNHLAVLNGWVRRPVLRGLTLEVPTETAVDRKLVLGGAVFGAGYGLSGLSPGSALVLVGSPYGPPLVFLAAMFAGFITADSSTLNTWIKKVPAPAIKESTQ</sequence>
<feature type="transmembrane region" description="Helical" evidence="8">
    <location>
        <begin position="60"/>
        <end position="80"/>
    </location>
</feature>
<name>A0A8J6C3C5_DIALT</name>
<keyword evidence="6 8" id="KW-1133">Transmembrane helix</keyword>
<organism evidence="10 11">
    <name type="scientific">Diacronema lutheri</name>
    <name type="common">Unicellular marine alga</name>
    <name type="synonym">Monochrysis lutheri</name>
    <dbReference type="NCBI Taxonomy" id="2081491"/>
    <lineage>
        <taxon>Eukaryota</taxon>
        <taxon>Haptista</taxon>
        <taxon>Haptophyta</taxon>
        <taxon>Pavlovophyceae</taxon>
        <taxon>Pavlovales</taxon>
        <taxon>Pavlovaceae</taxon>
        <taxon>Diacronema</taxon>
    </lineage>
</organism>
<feature type="signal peptide" evidence="9">
    <location>
        <begin position="1"/>
        <end position="18"/>
    </location>
</feature>
<evidence type="ECO:0008006" key="12">
    <source>
        <dbReference type="Google" id="ProtNLM"/>
    </source>
</evidence>
<evidence type="ECO:0000256" key="6">
    <source>
        <dbReference type="ARBA" id="ARBA00022989"/>
    </source>
</evidence>
<keyword evidence="4" id="KW-0997">Cell inner membrane</keyword>
<evidence type="ECO:0000256" key="2">
    <source>
        <dbReference type="ARBA" id="ARBA00022448"/>
    </source>
</evidence>
<dbReference type="InterPro" id="IPR007272">
    <property type="entry name" value="Sulf_transp_TsuA/YedE"/>
</dbReference>
<gene>
    <name evidence="10" type="ORF">KFE25_005715</name>
</gene>
<dbReference type="Proteomes" id="UP000751190">
    <property type="component" value="Unassembled WGS sequence"/>
</dbReference>
<evidence type="ECO:0000256" key="1">
    <source>
        <dbReference type="ARBA" id="ARBA00004429"/>
    </source>
</evidence>
<feature type="transmembrane region" description="Helical" evidence="8">
    <location>
        <begin position="161"/>
        <end position="182"/>
    </location>
</feature>
<feature type="chain" id="PRO_5035296725" description="Sulphur transport domain-containing protein" evidence="9">
    <location>
        <begin position="19"/>
        <end position="349"/>
    </location>
</feature>
<evidence type="ECO:0000256" key="4">
    <source>
        <dbReference type="ARBA" id="ARBA00022519"/>
    </source>
</evidence>
<evidence type="ECO:0000256" key="9">
    <source>
        <dbReference type="SAM" id="SignalP"/>
    </source>
</evidence>
<evidence type="ECO:0000313" key="10">
    <source>
        <dbReference type="EMBL" id="KAG8459204.1"/>
    </source>
</evidence>
<reference evidence="10" key="1">
    <citation type="submission" date="2021-05" db="EMBL/GenBank/DDBJ databases">
        <title>The genome of the haptophyte Pavlova lutheri (Diacronema luteri, Pavlovales) - a model for lipid biosynthesis in eukaryotic algae.</title>
        <authorList>
            <person name="Hulatt C.J."/>
            <person name="Posewitz M.C."/>
        </authorList>
    </citation>
    <scope>NUCLEOTIDE SEQUENCE</scope>
    <source>
        <strain evidence="10">NIVA-4/92</strain>
    </source>
</reference>
<keyword evidence="11" id="KW-1185">Reference proteome</keyword>
<dbReference type="OrthoDB" id="10254418at2759"/>
<keyword evidence="9" id="KW-0732">Signal</keyword>
<dbReference type="PANTHER" id="PTHR30574:SF1">
    <property type="entry name" value="SULPHUR TRANSPORT DOMAIN-CONTAINING PROTEIN"/>
    <property type="match status" value="1"/>
</dbReference>
<dbReference type="InterPro" id="IPR046513">
    <property type="entry name" value="DUF6691"/>
</dbReference>
<evidence type="ECO:0000256" key="8">
    <source>
        <dbReference type="SAM" id="Phobius"/>
    </source>
</evidence>
<dbReference type="GO" id="GO:0005886">
    <property type="term" value="C:plasma membrane"/>
    <property type="evidence" value="ECO:0007669"/>
    <property type="project" value="UniProtKB-SubCell"/>
</dbReference>
<dbReference type="OMA" id="CSIHYIT"/>